<evidence type="ECO:0000256" key="1">
    <source>
        <dbReference type="SAM" id="MobiDB-lite"/>
    </source>
</evidence>
<sequence length="52" mass="6039">MNDKEENSESNDHEPTIIGTEDQEIIEQKPPNDKIVHYKIIKDNINSDSEED</sequence>
<name>A0A0F9JTJ3_9ZZZZ</name>
<evidence type="ECO:0000313" key="2">
    <source>
        <dbReference type="EMBL" id="KKM13198.1"/>
    </source>
</evidence>
<feature type="compositionally biased region" description="Basic and acidic residues" evidence="1">
    <location>
        <begin position="1"/>
        <end position="15"/>
    </location>
</feature>
<feature type="region of interest" description="Disordered" evidence="1">
    <location>
        <begin position="1"/>
        <end position="24"/>
    </location>
</feature>
<organism evidence="2">
    <name type="scientific">marine sediment metagenome</name>
    <dbReference type="NCBI Taxonomy" id="412755"/>
    <lineage>
        <taxon>unclassified sequences</taxon>
        <taxon>metagenomes</taxon>
        <taxon>ecological metagenomes</taxon>
    </lineage>
</organism>
<gene>
    <name evidence="2" type="ORF">LCGC14_1718690</name>
</gene>
<dbReference type="AlphaFoldDB" id="A0A0F9JTJ3"/>
<accession>A0A0F9JTJ3</accession>
<comment type="caution">
    <text evidence="2">The sequence shown here is derived from an EMBL/GenBank/DDBJ whole genome shotgun (WGS) entry which is preliminary data.</text>
</comment>
<dbReference type="EMBL" id="LAZR01015432">
    <property type="protein sequence ID" value="KKM13198.1"/>
    <property type="molecule type" value="Genomic_DNA"/>
</dbReference>
<proteinExistence type="predicted"/>
<reference evidence="2" key="1">
    <citation type="journal article" date="2015" name="Nature">
        <title>Complex archaea that bridge the gap between prokaryotes and eukaryotes.</title>
        <authorList>
            <person name="Spang A."/>
            <person name="Saw J.H."/>
            <person name="Jorgensen S.L."/>
            <person name="Zaremba-Niedzwiedzka K."/>
            <person name="Martijn J."/>
            <person name="Lind A.E."/>
            <person name="van Eijk R."/>
            <person name="Schleper C."/>
            <person name="Guy L."/>
            <person name="Ettema T.J."/>
        </authorList>
    </citation>
    <scope>NUCLEOTIDE SEQUENCE</scope>
</reference>
<protein>
    <submittedName>
        <fullName evidence="2">Uncharacterized protein</fullName>
    </submittedName>
</protein>